<dbReference type="AlphaFoldDB" id="A0AAE0K0Q5"/>
<evidence type="ECO:0000313" key="2">
    <source>
        <dbReference type="EMBL" id="KAK3367535.1"/>
    </source>
</evidence>
<feature type="compositionally biased region" description="Basic residues" evidence="1">
    <location>
        <begin position="298"/>
        <end position="308"/>
    </location>
</feature>
<evidence type="ECO:0000313" key="3">
    <source>
        <dbReference type="Proteomes" id="UP001285441"/>
    </source>
</evidence>
<keyword evidence="3" id="KW-1185">Reference proteome</keyword>
<feature type="compositionally biased region" description="Acidic residues" evidence="1">
    <location>
        <begin position="313"/>
        <end position="323"/>
    </location>
</feature>
<evidence type="ECO:0000256" key="1">
    <source>
        <dbReference type="SAM" id="MobiDB-lite"/>
    </source>
</evidence>
<gene>
    <name evidence="2" type="ORF">B0H63DRAFT_529254</name>
</gene>
<reference evidence="2" key="2">
    <citation type="submission" date="2023-06" db="EMBL/GenBank/DDBJ databases">
        <authorList>
            <consortium name="Lawrence Berkeley National Laboratory"/>
            <person name="Haridas S."/>
            <person name="Hensen N."/>
            <person name="Bonometti L."/>
            <person name="Westerberg I."/>
            <person name="Brannstrom I.O."/>
            <person name="Guillou S."/>
            <person name="Cros-Aarteil S."/>
            <person name="Calhoun S."/>
            <person name="Kuo A."/>
            <person name="Mondo S."/>
            <person name="Pangilinan J."/>
            <person name="Riley R."/>
            <person name="LaButti K."/>
            <person name="Andreopoulos B."/>
            <person name="Lipzen A."/>
            <person name="Chen C."/>
            <person name="Yanf M."/>
            <person name="Daum C."/>
            <person name="Ng V."/>
            <person name="Clum A."/>
            <person name="Steindorff A."/>
            <person name="Ohm R."/>
            <person name="Martin F."/>
            <person name="Silar P."/>
            <person name="Natvig D."/>
            <person name="Lalanne C."/>
            <person name="Gautier V."/>
            <person name="Ament-velasquez S.L."/>
            <person name="Kruys A."/>
            <person name="Hutchinson M.I."/>
            <person name="Powell A.J."/>
            <person name="Barry K."/>
            <person name="Miller A.N."/>
            <person name="Grigoriev I.V."/>
            <person name="Debuchy R."/>
            <person name="Gladieux P."/>
            <person name="Thoren M.H."/>
            <person name="Johannesson H."/>
        </authorList>
    </citation>
    <scope>NUCLEOTIDE SEQUENCE</scope>
    <source>
        <strain evidence="2">CBS 232.78</strain>
    </source>
</reference>
<dbReference type="PANTHER" id="PTHR38166:SF1">
    <property type="entry name" value="C2H2-TYPE DOMAIN-CONTAINING PROTEIN"/>
    <property type="match status" value="1"/>
</dbReference>
<feature type="region of interest" description="Disordered" evidence="1">
    <location>
        <begin position="297"/>
        <end position="330"/>
    </location>
</feature>
<feature type="region of interest" description="Disordered" evidence="1">
    <location>
        <begin position="516"/>
        <end position="558"/>
    </location>
</feature>
<reference evidence="2" key="1">
    <citation type="journal article" date="2023" name="Mol. Phylogenet. Evol.">
        <title>Genome-scale phylogeny and comparative genomics of the fungal order Sordariales.</title>
        <authorList>
            <person name="Hensen N."/>
            <person name="Bonometti L."/>
            <person name="Westerberg I."/>
            <person name="Brannstrom I.O."/>
            <person name="Guillou S."/>
            <person name="Cros-Aarteil S."/>
            <person name="Calhoun S."/>
            <person name="Haridas S."/>
            <person name="Kuo A."/>
            <person name="Mondo S."/>
            <person name="Pangilinan J."/>
            <person name="Riley R."/>
            <person name="LaButti K."/>
            <person name="Andreopoulos B."/>
            <person name="Lipzen A."/>
            <person name="Chen C."/>
            <person name="Yan M."/>
            <person name="Daum C."/>
            <person name="Ng V."/>
            <person name="Clum A."/>
            <person name="Steindorff A."/>
            <person name="Ohm R.A."/>
            <person name="Martin F."/>
            <person name="Silar P."/>
            <person name="Natvig D.O."/>
            <person name="Lalanne C."/>
            <person name="Gautier V."/>
            <person name="Ament-Velasquez S.L."/>
            <person name="Kruys A."/>
            <person name="Hutchinson M.I."/>
            <person name="Powell A.J."/>
            <person name="Barry K."/>
            <person name="Miller A.N."/>
            <person name="Grigoriev I.V."/>
            <person name="Debuchy R."/>
            <person name="Gladieux P."/>
            <person name="Hiltunen Thoren M."/>
            <person name="Johannesson H."/>
        </authorList>
    </citation>
    <scope>NUCLEOTIDE SEQUENCE</scope>
    <source>
        <strain evidence="2">CBS 232.78</strain>
    </source>
</reference>
<evidence type="ECO:0008006" key="4">
    <source>
        <dbReference type="Google" id="ProtNLM"/>
    </source>
</evidence>
<sequence>MGQIPRAQKVDRRVPQRKIASLEEWSQDDARMLLAHRAIDKKWSQTQREPFPAKTANACLKRHDGHMERRTQNFDDHKVDKRCMGQDSISMDLAIGSWCQRYPTRSLDFGDFVKGKRPETGNYVGAMGEHDELQGIGNWDQSTSVLDTEELWFPTSPETELSSDGHLVLFTPDNRGKKCCSNDGNVFKKELSSTLQELQQLSDSSQAQTLHHGINCLCLLDEAQSGASASQEEEVSISVHPPSNIWVGDYISRVASPETTSPNEFCKRKEDEFPSFHASHDQSLSLDVVKVTSDRLSKPKTLHKRRRSSSFDDREEEEADPEYNDSGANKQLDDANTQCFACPFFRRDATAYKECLNLRLKRIRDVKQHLQRRHYQPPNSCPLCFEVLPSRKSFDEHVRSRECTPRSPMTTTALDGVSREAQERLSVRVSRALSAKDQWYTVWDILFGKDSRPENPHLGSMVEETMTMIRKFWRSKGPEIIPAVRSRRAGNPEGAEEYLLELFDEVVVQMERNLRGETPVTPAPESLPSSSRQSSAATTRSTQTFPTPDSSFSTMSLANRHTSPPLVHSGYATPMLNFMVPSRNLKDLDSYNPQFWTSQPEFNFMLSYPDEASSRRIEGEIADWETVVPWGNDFGFIGDDARWFPNEVSNEQSACTQYVPS</sequence>
<proteinExistence type="predicted"/>
<dbReference type="PANTHER" id="PTHR38166">
    <property type="entry name" value="C2H2-TYPE DOMAIN-CONTAINING PROTEIN-RELATED"/>
    <property type="match status" value="1"/>
</dbReference>
<organism evidence="2 3">
    <name type="scientific">Podospora didyma</name>
    <dbReference type="NCBI Taxonomy" id="330526"/>
    <lineage>
        <taxon>Eukaryota</taxon>
        <taxon>Fungi</taxon>
        <taxon>Dikarya</taxon>
        <taxon>Ascomycota</taxon>
        <taxon>Pezizomycotina</taxon>
        <taxon>Sordariomycetes</taxon>
        <taxon>Sordariomycetidae</taxon>
        <taxon>Sordariales</taxon>
        <taxon>Podosporaceae</taxon>
        <taxon>Podospora</taxon>
    </lineage>
</organism>
<dbReference type="Proteomes" id="UP001285441">
    <property type="component" value="Unassembled WGS sequence"/>
</dbReference>
<protein>
    <recommendedName>
        <fullName evidence="4">C2H2-type domain-containing protein</fullName>
    </recommendedName>
</protein>
<name>A0AAE0K0Q5_9PEZI</name>
<dbReference type="EMBL" id="JAULSW010000011">
    <property type="protein sequence ID" value="KAK3367535.1"/>
    <property type="molecule type" value="Genomic_DNA"/>
</dbReference>
<feature type="compositionally biased region" description="Polar residues" evidence="1">
    <location>
        <begin position="545"/>
        <end position="558"/>
    </location>
</feature>
<comment type="caution">
    <text evidence="2">The sequence shown here is derived from an EMBL/GenBank/DDBJ whole genome shotgun (WGS) entry which is preliminary data.</text>
</comment>
<feature type="compositionally biased region" description="Low complexity" evidence="1">
    <location>
        <begin position="529"/>
        <end position="544"/>
    </location>
</feature>
<accession>A0AAE0K0Q5</accession>